<proteinExistence type="predicted"/>
<dbReference type="RefSeq" id="WP_026806309.1">
    <property type="nucleotide sequence ID" value="NZ_CP053838.1"/>
</dbReference>
<sequence length="448" mass="53928">MLFETYGMIVPEKGTCPNYELFYMFYSLNIKQNLLANHLFNEVKSQLPVMSLEIKESINHKLQEIDSILPAMGLKREKTEREEYNISILNDDLYLRRKYFDGNYEEFINYITNIQQLITLYSSFENTIKSYLITQGKNADERVFQKKLLDEVCSINHKFISKFNDLYKNFTQNDFTVIWKYFTFIRNLYTHSSGVIDNDFIKEMDKIKNKITDMINRNFEFIERNLFPNNYNILRTDNFIENDLFIITEIELRFFRNFIIYVWEAIYLSHYNLSKKNYVSSHIKFNLEHNQFKFHLIQTHDESEALNRMQTFYTKKMSNFYISTYVCPNCTKEPVVLYKTLYHPNISLMKITQQEEHKDINMERVFTCPHCRSFFISKYKERLSDNNGNNLLNLNDDDYLLILEQFNIEGTPYPPNSEENIESELNLTMQINQLETLLNDLKNNRKKY</sequence>
<gene>
    <name evidence="1" type="ORF">AFAEC_a0030</name>
</gene>
<dbReference type="AlphaFoldDB" id="A0A6M8N682"/>
<organism evidence="1">
    <name type="scientific">Aliarcobacter faecis</name>
    <dbReference type="NCBI Taxonomy" id="1564138"/>
    <lineage>
        <taxon>Bacteria</taxon>
        <taxon>Pseudomonadati</taxon>
        <taxon>Campylobacterota</taxon>
        <taxon>Epsilonproteobacteria</taxon>
        <taxon>Campylobacterales</taxon>
        <taxon>Arcobacteraceae</taxon>
        <taxon>Aliarcobacter</taxon>
    </lineage>
</organism>
<protein>
    <submittedName>
        <fullName evidence="1">Uncharacterized protein</fullName>
    </submittedName>
</protein>
<dbReference type="EMBL" id="CP053838">
    <property type="protein sequence ID" value="QKF74476.1"/>
    <property type="molecule type" value="Genomic_DNA"/>
</dbReference>
<evidence type="ECO:0000313" key="1">
    <source>
        <dbReference type="EMBL" id="QKF74476.1"/>
    </source>
</evidence>
<accession>A0A6M8N682</accession>
<keyword evidence="1" id="KW-0614">Plasmid</keyword>
<geneLocation type="plasmid" evidence="1">
    <name>pAFAEC</name>
</geneLocation>
<name>A0A6M8N682_9BACT</name>
<dbReference type="OrthoDB" id="2020679at2"/>
<dbReference type="KEGG" id="afc:AFAEC_a0030"/>
<reference evidence="1" key="1">
    <citation type="submission" date="2020-05" db="EMBL/GenBank/DDBJ databases">
        <title>Complete genome sequencing of Campylobacter and Arcobacter type strains.</title>
        <authorList>
            <person name="Miller W.G."/>
            <person name="Yee E."/>
        </authorList>
    </citation>
    <scope>NUCLEOTIDE SEQUENCE [LARGE SCALE GENOMIC DNA]</scope>
    <source>
        <strain evidence="1">CCUG 66484</strain>
        <plasmid evidence="1">pAFAEC</plasmid>
    </source>
</reference>